<evidence type="ECO:0000313" key="2">
    <source>
        <dbReference type="Proteomes" id="UP001230328"/>
    </source>
</evidence>
<protein>
    <submittedName>
        <fullName evidence="1">Uncharacterized protein</fullName>
    </submittedName>
</protein>
<organism evidence="1 2">
    <name type="scientific">Streptomyces umbrinus</name>
    <dbReference type="NCBI Taxonomy" id="67370"/>
    <lineage>
        <taxon>Bacteria</taxon>
        <taxon>Bacillati</taxon>
        <taxon>Actinomycetota</taxon>
        <taxon>Actinomycetes</taxon>
        <taxon>Kitasatosporales</taxon>
        <taxon>Streptomycetaceae</taxon>
        <taxon>Streptomyces</taxon>
        <taxon>Streptomyces phaeochromogenes group</taxon>
    </lineage>
</organism>
<reference evidence="1 2" key="1">
    <citation type="submission" date="2023-07" db="EMBL/GenBank/DDBJ databases">
        <title>Comparative genomics of wheat-associated soil bacteria to identify genetic determinants of phenazine resistance.</title>
        <authorList>
            <person name="Mouncey N."/>
        </authorList>
    </citation>
    <scope>NUCLEOTIDE SEQUENCE [LARGE SCALE GENOMIC DNA]</scope>
    <source>
        <strain evidence="1 2">V2I4</strain>
    </source>
</reference>
<proteinExistence type="predicted"/>
<evidence type="ECO:0000313" key="1">
    <source>
        <dbReference type="EMBL" id="MDQ1031527.1"/>
    </source>
</evidence>
<sequence>MAAGELQAVRELALSAGQLSGVDLVSQAQALGGVPGEHLDADGVQGDVGPSKDRPGDIALTDLLGERCGALGQAPAGILPAAAPCVGDDRDQFQSAL</sequence>
<accession>A0ABU0T799</accession>
<keyword evidence="2" id="KW-1185">Reference proteome</keyword>
<name>A0ABU0T799_9ACTN</name>
<dbReference type="Proteomes" id="UP001230328">
    <property type="component" value="Unassembled WGS sequence"/>
</dbReference>
<gene>
    <name evidence="1" type="ORF">QF035_009109</name>
</gene>
<dbReference type="RefSeq" id="WP_307532067.1">
    <property type="nucleotide sequence ID" value="NZ_JAUSZI010000002.1"/>
</dbReference>
<dbReference type="EMBL" id="JAUSZI010000002">
    <property type="protein sequence ID" value="MDQ1031527.1"/>
    <property type="molecule type" value="Genomic_DNA"/>
</dbReference>
<comment type="caution">
    <text evidence="1">The sequence shown here is derived from an EMBL/GenBank/DDBJ whole genome shotgun (WGS) entry which is preliminary data.</text>
</comment>